<dbReference type="PANTHER" id="PTHR10039:SF15">
    <property type="entry name" value="NACHT DOMAIN-CONTAINING PROTEIN"/>
    <property type="match status" value="1"/>
</dbReference>
<dbReference type="Proteomes" id="UP000700596">
    <property type="component" value="Unassembled WGS sequence"/>
</dbReference>
<dbReference type="OrthoDB" id="195446at2759"/>
<evidence type="ECO:0000313" key="5">
    <source>
        <dbReference type="EMBL" id="KAH7117652.1"/>
    </source>
</evidence>
<reference evidence="5" key="1">
    <citation type="journal article" date="2021" name="Nat. Commun.">
        <title>Genetic determinants of endophytism in the Arabidopsis root mycobiome.</title>
        <authorList>
            <person name="Mesny F."/>
            <person name="Miyauchi S."/>
            <person name="Thiergart T."/>
            <person name="Pickel B."/>
            <person name="Atanasova L."/>
            <person name="Karlsson M."/>
            <person name="Huettel B."/>
            <person name="Barry K.W."/>
            <person name="Haridas S."/>
            <person name="Chen C."/>
            <person name="Bauer D."/>
            <person name="Andreopoulos W."/>
            <person name="Pangilinan J."/>
            <person name="LaButti K."/>
            <person name="Riley R."/>
            <person name="Lipzen A."/>
            <person name="Clum A."/>
            <person name="Drula E."/>
            <person name="Henrissat B."/>
            <person name="Kohler A."/>
            <person name="Grigoriev I.V."/>
            <person name="Martin F.M."/>
            <person name="Hacquard S."/>
        </authorList>
    </citation>
    <scope>NUCLEOTIDE SEQUENCE</scope>
    <source>
        <strain evidence="5">MPI-CAGE-CH-0243</strain>
    </source>
</reference>
<dbReference type="Pfam" id="PF24883">
    <property type="entry name" value="NPHP3_N"/>
    <property type="match status" value="1"/>
</dbReference>
<accession>A0A9P9DER6</accession>
<organism evidence="5 6">
    <name type="scientific">Dendryphion nanum</name>
    <dbReference type="NCBI Taxonomy" id="256645"/>
    <lineage>
        <taxon>Eukaryota</taxon>
        <taxon>Fungi</taxon>
        <taxon>Dikarya</taxon>
        <taxon>Ascomycota</taxon>
        <taxon>Pezizomycotina</taxon>
        <taxon>Dothideomycetes</taxon>
        <taxon>Pleosporomycetidae</taxon>
        <taxon>Pleosporales</taxon>
        <taxon>Torulaceae</taxon>
        <taxon>Dendryphion</taxon>
    </lineage>
</organism>
<feature type="domain" description="Fungal STAND N-terminal Goodbye" evidence="2">
    <location>
        <begin position="21"/>
        <end position="141"/>
    </location>
</feature>
<feature type="domain" description="GPI inositol-deacylase winged helix" evidence="3">
    <location>
        <begin position="509"/>
        <end position="583"/>
    </location>
</feature>
<dbReference type="InterPro" id="IPR027417">
    <property type="entry name" value="P-loop_NTPase"/>
</dbReference>
<name>A0A9P9DER6_9PLEO</name>
<sequence>MASAGLHVAPASGITDIGEIWEAATVRYEQLAGLRIQSLASATNVNAVLQKITERETKFMLKRHDGSKLDRVRTLVRNILDPLQMWGDIVTNATKTIYPPTEVIFAAFRYLINTAIVVSADYDRIQEFFENLKSYLSRLKIWEIKVPPIPQLKHIIMDVLTIVVSVPMTLEAADTHVKVNQNLALTEDVDHKLDVVVASIEKTYKTLETQETAAERQEILTWLSALKFHQKQKDVYAKHCRGTGTWFTDSLGFQQWFSHPRNTTLWCPGIPSARKTVMTSTAVTFVEENTKCMDVAIVYIYCNYKDPKTQSETELFSSIARQLAEQCLKIPPEAKKYRNDWEDRRSHPSNEDLVSLVKTTLTRFSKTFIFVDALDECPEKNWNRFVRLTKQLEPLVRLFITSRPHLDLNAKFDNLSRLDITAQDSDILIYLESEIEANERLARFISKDVGLRRSFSISFLLAHLQCTLLSGQSSLKKFGSSLCALPPKVHEFYQNAIERIESQSEDDALLAKRALTYIYCAKRPLASVELRHALSVEAGDHQLDEDALTHMEILLNISAGLISVNEESNTTTLVHYTLQEYFARTPNTLLPRADAEMARTCLTYLSYDTFGRGPCTSNQELEHRLTNYCVLDYASVHCGHHLAAEELENNESLLLDFLADENKLASFNQAFHQCKYLHHYYVLILHDAFPTKFGPLHVVARWGLDNVLTIIYKRTQMSILVTSTLMDLAASNGHSAVVVVLIAEGFDIKKSIEAGDGELLIIDRAISKGYYEVAR</sequence>
<dbReference type="InterPro" id="IPR031350">
    <property type="entry name" value="Goodbye_dom"/>
</dbReference>
<evidence type="ECO:0000256" key="1">
    <source>
        <dbReference type="ARBA" id="ARBA00022737"/>
    </source>
</evidence>
<keyword evidence="1" id="KW-0677">Repeat</keyword>
<evidence type="ECO:0000259" key="4">
    <source>
        <dbReference type="Pfam" id="PF24883"/>
    </source>
</evidence>
<dbReference type="InterPro" id="IPR056884">
    <property type="entry name" value="NPHP3-like_N"/>
</dbReference>
<dbReference type="Pfam" id="PF22939">
    <property type="entry name" value="WHD_GPIID"/>
    <property type="match status" value="1"/>
</dbReference>
<dbReference type="PANTHER" id="PTHR10039">
    <property type="entry name" value="AMELOGENIN"/>
    <property type="match status" value="1"/>
</dbReference>
<dbReference type="InterPro" id="IPR054471">
    <property type="entry name" value="GPIID_WHD"/>
</dbReference>
<evidence type="ECO:0000313" key="6">
    <source>
        <dbReference type="Proteomes" id="UP000700596"/>
    </source>
</evidence>
<evidence type="ECO:0000259" key="2">
    <source>
        <dbReference type="Pfam" id="PF17109"/>
    </source>
</evidence>
<dbReference type="EMBL" id="JAGMWT010000013">
    <property type="protein sequence ID" value="KAH7117652.1"/>
    <property type="molecule type" value="Genomic_DNA"/>
</dbReference>
<proteinExistence type="predicted"/>
<keyword evidence="6" id="KW-1185">Reference proteome</keyword>
<dbReference type="AlphaFoldDB" id="A0A9P9DER6"/>
<dbReference type="Gene3D" id="3.40.50.300">
    <property type="entry name" value="P-loop containing nucleotide triphosphate hydrolases"/>
    <property type="match status" value="1"/>
</dbReference>
<comment type="caution">
    <text evidence="5">The sequence shown here is derived from an EMBL/GenBank/DDBJ whole genome shotgun (WGS) entry which is preliminary data.</text>
</comment>
<gene>
    <name evidence="5" type="ORF">B0J11DRAFT_583050</name>
</gene>
<protein>
    <recommendedName>
        <fullName evidence="7">NACHT domain-containing protein</fullName>
    </recommendedName>
</protein>
<dbReference type="Pfam" id="PF17109">
    <property type="entry name" value="Goodbye"/>
    <property type="match status" value="1"/>
</dbReference>
<evidence type="ECO:0000259" key="3">
    <source>
        <dbReference type="Pfam" id="PF22939"/>
    </source>
</evidence>
<evidence type="ECO:0008006" key="7">
    <source>
        <dbReference type="Google" id="ProtNLM"/>
    </source>
</evidence>
<feature type="domain" description="Nephrocystin 3-like N-terminal" evidence="4">
    <location>
        <begin position="242"/>
        <end position="403"/>
    </location>
</feature>